<evidence type="ECO:0000256" key="2">
    <source>
        <dbReference type="SAM" id="Phobius"/>
    </source>
</evidence>
<organism evidence="3 4">
    <name type="scientific">Streptomyces lavendulocolor</name>
    <dbReference type="NCBI Taxonomy" id="67316"/>
    <lineage>
        <taxon>Bacteria</taxon>
        <taxon>Bacillati</taxon>
        <taxon>Actinomycetota</taxon>
        <taxon>Actinomycetes</taxon>
        <taxon>Kitasatosporales</taxon>
        <taxon>Streptomycetaceae</taxon>
        <taxon>Streptomyces</taxon>
    </lineage>
</organism>
<evidence type="ECO:0000313" key="3">
    <source>
        <dbReference type="EMBL" id="MEU0709280.1"/>
    </source>
</evidence>
<dbReference type="Proteomes" id="UP001550378">
    <property type="component" value="Unassembled WGS sequence"/>
</dbReference>
<evidence type="ECO:0000256" key="1">
    <source>
        <dbReference type="SAM" id="MobiDB-lite"/>
    </source>
</evidence>
<feature type="transmembrane region" description="Helical" evidence="2">
    <location>
        <begin position="224"/>
        <end position="247"/>
    </location>
</feature>
<feature type="transmembrane region" description="Helical" evidence="2">
    <location>
        <begin position="65"/>
        <end position="84"/>
    </location>
</feature>
<dbReference type="NCBIfam" id="NF038391">
    <property type="entry name" value="streptophobe"/>
    <property type="match status" value="1"/>
</dbReference>
<dbReference type="RefSeq" id="WP_359657354.1">
    <property type="nucleotide sequence ID" value="NZ_JBEXZP010000183.1"/>
</dbReference>
<keyword evidence="2" id="KW-0472">Membrane</keyword>
<feature type="transmembrane region" description="Helical" evidence="2">
    <location>
        <begin position="96"/>
        <end position="114"/>
    </location>
</feature>
<dbReference type="InterPro" id="IPR047724">
    <property type="entry name" value="Streptophobe"/>
</dbReference>
<feature type="transmembrane region" description="Helical" evidence="2">
    <location>
        <begin position="30"/>
        <end position="53"/>
    </location>
</feature>
<keyword evidence="2" id="KW-1133">Transmembrane helix</keyword>
<name>A0ABV2W6V0_9ACTN</name>
<comment type="caution">
    <text evidence="3">The sequence shown here is derived from an EMBL/GenBank/DDBJ whole genome shotgun (WGS) entry which is preliminary data.</text>
</comment>
<proteinExistence type="predicted"/>
<keyword evidence="2" id="KW-0812">Transmembrane</keyword>
<gene>
    <name evidence="3" type="ORF">ABZ508_18145</name>
</gene>
<reference evidence="3 4" key="1">
    <citation type="submission" date="2024-06" db="EMBL/GenBank/DDBJ databases">
        <title>The Natural Products Discovery Center: Release of the First 8490 Sequenced Strains for Exploring Actinobacteria Biosynthetic Diversity.</title>
        <authorList>
            <person name="Kalkreuter E."/>
            <person name="Kautsar S.A."/>
            <person name="Yang D."/>
            <person name="Bader C.D."/>
            <person name="Teijaro C.N."/>
            <person name="Fluegel L."/>
            <person name="Davis C.M."/>
            <person name="Simpson J.R."/>
            <person name="Lauterbach L."/>
            <person name="Steele A.D."/>
            <person name="Gui C."/>
            <person name="Meng S."/>
            <person name="Li G."/>
            <person name="Viehrig K."/>
            <person name="Ye F."/>
            <person name="Su P."/>
            <person name="Kiefer A.F."/>
            <person name="Nichols A."/>
            <person name="Cepeda A.J."/>
            <person name="Yan W."/>
            <person name="Fan B."/>
            <person name="Jiang Y."/>
            <person name="Adhikari A."/>
            <person name="Zheng C.-J."/>
            <person name="Schuster L."/>
            <person name="Cowan T.M."/>
            <person name="Smanski M.J."/>
            <person name="Chevrette M.G."/>
            <person name="De Carvalho L.P.S."/>
            <person name="Shen B."/>
        </authorList>
    </citation>
    <scope>NUCLEOTIDE SEQUENCE [LARGE SCALE GENOMIC DNA]</scope>
    <source>
        <strain evidence="3 4">NPDC006337</strain>
    </source>
</reference>
<protein>
    <submittedName>
        <fullName evidence="3">Streptophobe family protein</fullName>
    </submittedName>
</protein>
<keyword evidence="4" id="KW-1185">Reference proteome</keyword>
<feature type="transmembrane region" description="Helical" evidence="2">
    <location>
        <begin position="400"/>
        <end position="421"/>
    </location>
</feature>
<sequence>MIRQGPHASNPAPHPSSGGAHGAVRDWGDALVTVLAALAAMAVVAALGLWAAGAADLPGGAFPRVVAAVVVIAAGGSVGVSGRAGGLAGTDAELTVMPLSVTLTGALVAGWSFLRPLRLHAVTRTGELLARVGRTAVLWLAALAALTALARHTFTIVPPDSPIDIIGGLLDATPTVGFQADLGPTLAFGLLWLLGVLAMALLVSRRAPLPARLLRYQAPVRPAAFAMLFLLLAYVIIGLVVGLIVAATRGHAAQTFAVILLGLPNVVWLALGLGIGASWEGRVEGPFGLPMPHVLDAALRGSENTTLDVAALAEHDGRAWLLIPVAAVLLLAAAFVMAVRSPAGTRLWQYAVHLGVAFALTMLVVVPLTRVVARLGLSILGIVEIKDLGGQVALHPNLWTAVGLALLWGLVIGPLGGLLAARVHRRGEIPPAPGAPVRSKENERPGQL</sequence>
<feature type="transmembrane region" description="Helical" evidence="2">
    <location>
        <begin position="253"/>
        <end position="275"/>
    </location>
</feature>
<evidence type="ECO:0000313" key="4">
    <source>
        <dbReference type="Proteomes" id="UP001550378"/>
    </source>
</evidence>
<feature type="transmembrane region" description="Helical" evidence="2">
    <location>
        <begin position="319"/>
        <end position="338"/>
    </location>
</feature>
<dbReference type="EMBL" id="JBEXZR010000015">
    <property type="protein sequence ID" value="MEU0709280.1"/>
    <property type="molecule type" value="Genomic_DNA"/>
</dbReference>
<feature type="compositionally biased region" description="Low complexity" evidence="1">
    <location>
        <begin position="1"/>
        <end position="18"/>
    </location>
</feature>
<feature type="transmembrane region" description="Helical" evidence="2">
    <location>
        <begin position="185"/>
        <end position="203"/>
    </location>
</feature>
<accession>A0ABV2W6V0</accession>
<feature type="transmembrane region" description="Helical" evidence="2">
    <location>
        <begin position="350"/>
        <end position="368"/>
    </location>
</feature>
<feature type="region of interest" description="Disordered" evidence="1">
    <location>
        <begin position="1"/>
        <end position="21"/>
    </location>
</feature>